<dbReference type="Proteomes" id="UP000028961">
    <property type="component" value="Segment"/>
</dbReference>
<gene>
    <name evidence="1" type="ORF">Av05_0043</name>
</gene>
<accession>A0A076G5Q7</accession>
<dbReference type="KEGG" id="vg:22475384"/>
<protein>
    <submittedName>
        <fullName evidence="1">Uncharacterized protein</fullName>
    </submittedName>
</protein>
<keyword evidence="2" id="KW-1185">Reference proteome</keyword>
<dbReference type="RefSeq" id="YP_009111117.1">
    <property type="nucleotide sequence ID" value="NC_025830.1"/>
</dbReference>
<evidence type="ECO:0000313" key="1">
    <source>
        <dbReference type="EMBL" id="AII27586.1"/>
    </source>
</evidence>
<organism evidence="1 2">
    <name type="scientific">Escherichia phage Av-05</name>
    <dbReference type="NCBI Taxonomy" id="1527519"/>
    <lineage>
        <taxon>Viruses</taxon>
        <taxon>Duplodnaviria</taxon>
        <taxon>Heunggongvirae</taxon>
        <taxon>Uroviricota</taxon>
        <taxon>Caudoviricetes</taxon>
        <taxon>Vequintavirinae</taxon>
        <taxon>Avunavirus</taxon>
        <taxon>Avunavirus Av05</taxon>
    </lineage>
</organism>
<dbReference type="EMBL" id="KM190144">
    <property type="protein sequence ID" value="AII27586.1"/>
    <property type="molecule type" value="Genomic_DNA"/>
</dbReference>
<sequence length="59" mass="6960">MFQSIIDVLSVANNVMNVITMIKLVAWLVSGDYRYIKWRKPTTKDVVKILFEAMTEYYL</sequence>
<name>A0A076G5Q7_9CAUD</name>
<dbReference type="GeneID" id="22475384"/>
<evidence type="ECO:0000313" key="2">
    <source>
        <dbReference type="Proteomes" id="UP000028961"/>
    </source>
</evidence>
<reference evidence="1 2" key="1">
    <citation type="journal article" date="2015" name="Genome Announc.">
        <title>Genomic Analysis of Broad-Host-Range Enterobacteriophage Av-05.</title>
        <authorList>
            <person name="Amarillas L."/>
            <person name="Lopez-Cuevas O."/>
            <person name="Leon-Felix J."/>
            <person name="Castro-Del Campo N."/>
            <person name="Gerba C.P."/>
            <person name="Chaidez C."/>
        </authorList>
    </citation>
    <scope>NUCLEOTIDE SEQUENCE [LARGE SCALE GENOMIC DNA]</scope>
</reference>
<proteinExistence type="predicted"/>